<dbReference type="OrthoDB" id="3364132at2759"/>
<dbReference type="PANTHER" id="PTHR36223">
    <property type="entry name" value="BETA-LACTAMASE-TYPE TRANSPEPTIDASE FOLD DOMAIN CONTAINING PROTEIN"/>
    <property type="match status" value="1"/>
</dbReference>
<accession>A0A0C2ZC13</accession>
<keyword evidence="4" id="KW-1185">Reference proteome</keyword>
<feature type="compositionally biased region" description="Basic residues" evidence="1">
    <location>
        <begin position="228"/>
        <end position="237"/>
    </location>
</feature>
<reference evidence="4" key="2">
    <citation type="submission" date="2015-01" db="EMBL/GenBank/DDBJ databases">
        <title>Evolutionary Origins and Diversification of the Mycorrhizal Mutualists.</title>
        <authorList>
            <consortium name="DOE Joint Genome Institute"/>
            <consortium name="Mycorrhizal Genomics Consortium"/>
            <person name="Kohler A."/>
            <person name="Kuo A."/>
            <person name="Nagy L.G."/>
            <person name="Floudas D."/>
            <person name="Copeland A."/>
            <person name="Barry K.W."/>
            <person name="Cichocki N."/>
            <person name="Veneault-Fourrey C."/>
            <person name="LaButti K."/>
            <person name="Lindquist E.A."/>
            <person name="Lipzen A."/>
            <person name="Lundell T."/>
            <person name="Morin E."/>
            <person name="Murat C."/>
            <person name="Riley R."/>
            <person name="Ohm R."/>
            <person name="Sun H."/>
            <person name="Tunlid A."/>
            <person name="Henrissat B."/>
            <person name="Grigoriev I.V."/>
            <person name="Hibbett D.S."/>
            <person name="Martin F."/>
        </authorList>
    </citation>
    <scope>NUCLEOTIDE SEQUENCE [LARGE SCALE GENOMIC DNA]</scope>
    <source>
        <strain evidence="4">Foug A</strain>
    </source>
</reference>
<organism evidence="3 4">
    <name type="scientific">Scleroderma citrinum Foug A</name>
    <dbReference type="NCBI Taxonomy" id="1036808"/>
    <lineage>
        <taxon>Eukaryota</taxon>
        <taxon>Fungi</taxon>
        <taxon>Dikarya</taxon>
        <taxon>Basidiomycota</taxon>
        <taxon>Agaricomycotina</taxon>
        <taxon>Agaricomycetes</taxon>
        <taxon>Agaricomycetidae</taxon>
        <taxon>Boletales</taxon>
        <taxon>Sclerodermatineae</taxon>
        <taxon>Sclerodermataceae</taxon>
        <taxon>Scleroderma</taxon>
    </lineage>
</organism>
<dbReference type="STRING" id="1036808.A0A0C2ZC13"/>
<dbReference type="InParanoid" id="A0A0C2ZC13"/>
<evidence type="ECO:0000259" key="2">
    <source>
        <dbReference type="Pfam" id="PF25534"/>
    </source>
</evidence>
<dbReference type="EMBL" id="KN822074">
    <property type="protein sequence ID" value="KIM59383.1"/>
    <property type="molecule type" value="Genomic_DNA"/>
</dbReference>
<feature type="compositionally biased region" description="Low complexity" evidence="1">
    <location>
        <begin position="284"/>
        <end position="300"/>
    </location>
</feature>
<feature type="compositionally biased region" description="Basic residues" evidence="1">
    <location>
        <begin position="301"/>
        <end position="314"/>
    </location>
</feature>
<dbReference type="InterPro" id="IPR057678">
    <property type="entry name" value="DUF7918"/>
</dbReference>
<evidence type="ECO:0000256" key="1">
    <source>
        <dbReference type="SAM" id="MobiDB-lite"/>
    </source>
</evidence>
<reference evidence="3 4" key="1">
    <citation type="submission" date="2014-04" db="EMBL/GenBank/DDBJ databases">
        <authorList>
            <consortium name="DOE Joint Genome Institute"/>
            <person name="Kuo A."/>
            <person name="Kohler A."/>
            <person name="Nagy L.G."/>
            <person name="Floudas D."/>
            <person name="Copeland A."/>
            <person name="Barry K.W."/>
            <person name="Cichocki N."/>
            <person name="Veneault-Fourrey C."/>
            <person name="LaButti K."/>
            <person name="Lindquist E.A."/>
            <person name="Lipzen A."/>
            <person name="Lundell T."/>
            <person name="Morin E."/>
            <person name="Murat C."/>
            <person name="Sun H."/>
            <person name="Tunlid A."/>
            <person name="Henrissat B."/>
            <person name="Grigoriev I.V."/>
            <person name="Hibbett D.S."/>
            <person name="Martin F."/>
            <person name="Nordberg H.P."/>
            <person name="Cantor M.N."/>
            <person name="Hua S.X."/>
        </authorList>
    </citation>
    <scope>NUCLEOTIDE SEQUENCE [LARGE SCALE GENOMIC DNA]</scope>
    <source>
        <strain evidence="3 4">Foug A</strain>
    </source>
</reference>
<name>A0A0C2ZC13_9AGAM</name>
<protein>
    <recommendedName>
        <fullName evidence="2">DUF7918 domain-containing protein</fullName>
    </recommendedName>
</protein>
<evidence type="ECO:0000313" key="4">
    <source>
        <dbReference type="Proteomes" id="UP000053989"/>
    </source>
</evidence>
<dbReference type="HOGENOM" id="CLU_060356_0_1_1"/>
<feature type="domain" description="DUF7918" evidence="2">
    <location>
        <begin position="11"/>
        <end position="208"/>
    </location>
</feature>
<gene>
    <name evidence="3" type="ORF">SCLCIDRAFT_1019912</name>
</gene>
<feature type="region of interest" description="Disordered" evidence="1">
    <location>
        <begin position="209"/>
        <end position="253"/>
    </location>
</feature>
<dbReference type="Proteomes" id="UP000053989">
    <property type="component" value="Unassembled WGS sequence"/>
</dbReference>
<evidence type="ECO:0000313" key="3">
    <source>
        <dbReference type="EMBL" id="KIM59383.1"/>
    </source>
</evidence>
<feature type="region of interest" description="Disordered" evidence="1">
    <location>
        <begin position="269"/>
        <end position="314"/>
    </location>
</feature>
<dbReference type="AlphaFoldDB" id="A0A0C2ZC13"/>
<proteinExistence type="predicted"/>
<dbReference type="PANTHER" id="PTHR36223:SF1">
    <property type="entry name" value="TRANSCRIPTION ELONGATION FACTOR EAF N-TERMINAL DOMAIN-CONTAINING PROTEIN"/>
    <property type="match status" value="1"/>
</dbReference>
<sequence>MLQFNDIFAFIEVDSQELPQYGIDIIPEENTVACWVASQPDKHFSVTYGHTRQNDAFDIKITTDGLRCGKVLGRSRTGTIRKVIGVPTSPTSVRPYMFSKLQLTDEDQYLNIDSSHMGEIRVDFYRTVVLKKRSKKKKRYDVCEPLGLVHECVKKTLSHCVSLGSEVSRPAKRSSCVMTKRLDTNPLASFIFRYREHSILRANGIIPQPIEGKRTTRPSGEGQNPPLHVKKERRRSLHAKEEQKPTPLPQDVHDLTIENVINAKTEDIKPIDAAIRPLRRSKRTAPAARSPSTSASQPPAKRIKRESKKVKLSI</sequence>
<dbReference type="Pfam" id="PF25534">
    <property type="entry name" value="DUF7918"/>
    <property type="match status" value="1"/>
</dbReference>